<protein>
    <recommendedName>
        <fullName evidence="3">Glycoside hydrolase family 38 central domain-containing protein</fullName>
    </recommendedName>
</protein>
<sequence>MAQMYESNVLLMVHGDDFRFNMIEEWHQHHDNFLPLFEEINRNGLAEIRFGTFSDYFTALEKWYADNGKQPATLSGDFFPYKPGTPLQRGLNKSVEISVQHNITWRPVQPYTKPDRFAAVLVDGSHFLVIFFCEWCALGDIWSGYFSTRPFIKRRERSVHNIIRAAGIVAAQARSEMSVEQENEVKDKLQRARRILSLIQHHDAITGTSRRHVMADYSILLYNASSLARSAFELASTSIAGSNVYTVRLKYWTLPLALSKKFCFSSNFLQKK</sequence>
<dbReference type="GO" id="GO:0004559">
    <property type="term" value="F:alpha-mannosidase activity"/>
    <property type="evidence" value="ECO:0007669"/>
    <property type="project" value="InterPro"/>
</dbReference>
<dbReference type="Proteomes" id="UP000024635">
    <property type="component" value="Unassembled WGS sequence"/>
</dbReference>
<dbReference type="InterPro" id="IPR028995">
    <property type="entry name" value="Glyco_hydro_57/38_cen_sf"/>
</dbReference>
<dbReference type="SMART" id="SM00872">
    <property type="entry name" value="Alpha-mann_mid"/>
    <property type="match status" value="1"/>
</dbReference>
<feature type="domain" description="Glycoside hydrolase family 38 central" evidence="3">
    <location>
        <begin position="140"/>
        <end position="221"/>
    </location>
</feature>
<dbReference type="Gene3D" id="1.20.1270.50">
    <property type="entry name" value="Glycoside hydrolase family 38, central domain"/>
    <property type="match status" value="1"/>
</dbReference>
<gene>
    <name evidence="4" type="primary">Acey_s0069.g299</name>
    <name evidence="4" type="ORF">Y032_0069g299</name>
</gene>
<dbReference type="STRING" id="53326.A0A016TX38"/>
<reference evidence="5" key="1">
    <citation type="journal article" date="2015" name="Nat. Genet.">
        <title>The genome and transcriptome of the zoonotic hookworm Ancylostoma ceylanicum identify infection-specific gene families.</title>
        <authorList>
            <person name="Schwarz E.M."/>
            <person name="Hu Y."/>
            <person name="Antoshechkin I."/>
            <person name="Miller M.M."/>
            <person name="Sternberg P.W."/>
            <person name="Aroian R.V."/>
        </authorList>
    </citation>
    <scope>NUCLEOTIDE SEQUENCE</scope>
    <source>
        <strain evidence="5">HY135</strain>
    </source>
</reference>
<dbReference type="Pfam" id="PF01074">
    <property type="entry name" value="Glyco_hydro_38N"/>
    <property type="match status" value="1"/>
</dbReference>
<name>A0A016TX38_9BILA</name>
<dbReference type="GO" id="GO:0000139">
    <property type="term" value="C:Golgi membrane"/>
    <property type="evidence" value="ECO:0007669"/>
    <property type="project" value="TreeGrafter"/>
</dbReference>
<dbReference type="PANTHER" id="PTHR11607">
    <property type="entry name" value="ALPHA-MANNOSIDASE"/>
    <property type="match status" value="1"/>
</dbReference>
<dbReference type="SUPFAM" id="SSF88713">
    <property type="entry name" value="Glycoside hydrolase/deacetylase"/>
    <property type="match status" value="1"/>
</dbReference>
<evidence type="ECO:0000313" key="5">
    <source>
        <dbReference type="Proteomes" id="UP000024635"/>
    </source>
</evidence>
<comment type="caution">
    <text evidence="4">The sequence shown here is derived from an EMBL/GenBank/DDBJ whole genome shotgun (WGS) entry which is preliminary data.</text>
</comment>
<dbReference type="InterPro" id="IPR011330">
    <property type="entry name" value="Glyco_hydro/deAcase_b/a-brl"/>
</dbReference>
<dbReference type="GO" id="GO:0006013">
    <property type="term" value="P:mannose metabolic process"/>
    <property type="evidence" value="ECO:0007669"/>
    <property type="project" value="InterPro"/>
</dbReference>
<dbReference type="InterPro" id="IPR050843">
    <property type="entry name" value="Glycosyl_Hydrlase_38"/>
</dbReference>
<evidence type="ECO:0000313" key="4">
    <source>
        <dbReference type="EMBL" id="EYC07584.1"/>
    </source>
</evidence>
<keyword evidence="2" id="KW-0326">Glycosidase</keyword>
<evidence type="ECO:0000259" key="3">
    <source>
        <dbReference type="SMART" id="SM00872"/>
    </source>
</evidence>
<dbReference type="SUPFAM" id="SSF88688">
    <property type="entry name" value="Families 57/38 glycoside transferase middle domain"/>
    <property type="match status" value="1"/>
</dbReference>
<dbReference type="InterPro" id="IPR037094">
    <property type="entry name" value="Glyco_hydro_38_cen_sf"/>
</dbReference>
<evidence type="ECO:0000256" key="2">
    <source>
        <dbReference type="ARBA" id="ARBA00023295"/>
    </source>
</evidence>
<keyword evidence="1" id="KW-0378">Hydrolase</keyword>
<keyword evidence="5" id="KW-1185">Reference proteome</keyword>
<accession>A0A016TX38</accession>
<dbReference type="EMBL" id="JARK01001405">
    <property type="protein sequence ID" value="EYC07584.1"/>
    <property type="molecule type" value="Genomic_DNA"/>
</dbReference>
<dbReference type="InterPro" id="IPR027291">
    <property type="entry name" value="Glyco_hydro_38_N_sf"/>
</dbReference>
<dbReference type="PANTHER" id="PTHR11607:SF71">
    <property type="entry name" value="ALPHA-MANNOSIDASE"/>
    <property type="match status" value="1"/>
</dbReference>
<dbReference type="GO" id="GO:0006491">
    <property type="term" value="P:N-glycan processing"/>
    <property type="evidence" value="ECO:0007669"/>
    <property type="project" value="TreeGrafter"/>
</dbReference>
<dbReference type="Gene3D" id="3.20.110.10">
    <property type="entry name" value="Glycoside hydrolase 38, N terminal domain"/>
    <property type="match status" value="1"/>
</dbReference>
<dbReference type="InterPro" id="IPR000602">
    <property type="entry name" value="Glyco_hydro_38_N"/>
</dbReference>
<organism evidence="4 5">
    <name type="scientific">Ancylostoma ceylanicum</name>
    <dbReference type="NCBI Taxonomy" id="53326"/>
    <lineage>
        <taxon>Eukaryota</taxon>
        <taxon>Metazoa</taxon>
        <taxon>Ecdysozoa</taxon>
        <taxon>Nematoda</taxon>
        <taxon>Chromadorea</taxon>
        <taxon>Rhabditida</taxon>
        <taxon>Rhabditina</taxon>
        <taxon>Rhabditomorpha</taxon>
        <taxon>Strongyloidea</taxon>
        <taxon>Ancylostomatidae</taxon>
        <taxon>Ancylostomatinae</taxon>
        <taxon>Ancylostoma</taxon>
    </lineage>
</organism>
<evidence type="ECO:0000256" key="1">
    <source>
        <dbReference type="ARBA" id="ARBA00022801"/>
    </source>
</evidence>
<dbReference type="AlphaFoldDB" id="A0A016TX38"/>
<dbReference type="Pfam" id="PF09261">
    <property type="entry name" value="Alpha-mann_mid"/>
    <property type="match status" value="1"/>
</dbReference>
<dbReference type="InterPro" id="IPR015341">
    <property type="entry name" value="Glyco_hydro_38_cen"/>
</dbReference>
<proteinExistence type="predicted"/>
<dbReference type="OrthoDB" id="5862775at2759"/>